<evidence type="ECO:0000313" key="4">
    <source>
        <dbReference type="Proteomes" id="UP001401887"/>
    </source>
</evidence>
<dbReference type="PANTHER" id="PTHR33164:SF43">
    <property type="entry name" value="HTH-TYPE TRANSCRIPTIONAL REPRESSOR YETL"/>
    <property type="match status" value="1"/>
</dbReference>
<dbReference type="PANTHER" id="PTHR33164">
    <property type="entry name" value="TRANSCRIPTIONAL REGULATOR, MARR FAMILY"/>
    <property type="match status" value="1"/>
</dbReference>
<feature type="domain" description="HTH marR-type" evidence="2">
    <location>
        <begin position="7"/>
        <end position="139"/>
    </location>
</feature>
<accession>A0ABP9W7U2</accession>
<sequence length="174" mass="18245">MSGRPSGTPLGIVLTTVGRDVSRAFDDALSAAGGSLPTWLVLLALKRHPRANQRELAEQVGIQGATLTHHLNAMEAEGLVTRRRDPANRRVHIIELTASGEDAFQRLREAAVTFDRRLRAGLDEAEINGLRQVLAKLQGNVRGPGTSGVVPSACSPGAAAPPPPPEADDAGPGT</sequence>
<dbReference type="PROSITE" id="PS50995">
    <property type="entry name" value="HTH_MARR_2"/>
    <property type="match status" value="1"/>
</dbReference>
<dbReference type="CDD" id="cd00090">
    <property type="entry name" value="HTH_ARSR"/>
    <property type="match status" value="1"/>
</dbReference>
<dbReference type="EMBL" id="BAABRP010000005">
    <property type="protein sequence ID" value="GAA5513066.1"/>
    <property type="molecule type" value="Genomic_DNA"/>
</dbReference>
<feature type="region of interest" description="Disordered" evidence="1">
    <location>
        <begin position="142"/>
        <end position="174"/>
    </location>
</feature>
<dbReference type="InterPro" id="IPR036390">
    <property type="entry name" value="WH_DNA-bd_sf"/>
</dbReference>
<dbReference type="Gene3D" id="1.10.10.10">
    <property type="entry name" value="Winged helix-like DNA-binding domain superfamily/Winged helix DNA-binding domain"/>
    <property type="match status" value="1"/>
</dbReference>
<dbReference type="InterPro" id="IPR012318">
    <property type="entry name" value="HTH_CRP"/>
</dbReference>
<dbReference type="Proteomes" id="UP001401887">
    <property type="component" value="Unassembled WGS sequence"/>
</dbReference>
<keyword evidence="4" id="KW-1185">Reference proteome</keyword>
<protein>
    <submittedName>
        <fullName evidence="3">Transcriptional regulator SlyA</fullName>
    </submittedName>
</protein>
<dbReference type="InterPro" id="IPR036388">
    <property type="entry name" value="WH-like_DNA-bd_sf"/>
</dbReference>
<reference evidence="3 4" key="1">
    <citation type="submission" date="2024-02" db="EMBL/GenBank/DDBJ databases">
        <title>Deinococcus carri NBRC 110142.</title>
        <authorList>
            <person name="Ichikawa N."/>
            <person name="Katano-Makiyama Y."/>
            <person name="Hidaka K."/>
        </authorList>
    </citation>
    <scope>NUCLEOTIDE SEQUENCE [LARGE SCALE GENOMIC DNA]</scope>
    <source>
        <strain evidence="3 4">NBRC 110142</strain>
    </source>
</reference>
<comment type="caution">
    <text evidence="3">The sequence shown here is derived from an EMBL/GenBank/DDBJ whole genome shotgun (WGS) entry which is preliminary data.</text>
</comment>
<dbReference type="SMART" id="SM00347">
    <property type="entry name" value="HTH_MARR"/>
    <property type="match status" value="1"/>
</dbReference>
<dbReference type="Pfam" id="PF01047">
    <property type="entry name" value="MarR"/>
    <property type="match status" value="1"/>
</dbReference>
<dbReference type="SMART" id="SM00419">
    <property type="entry name" value="HTH_CRP"/>
    <property type="match status" value="1"/>
</dbReference>
<name>A0ABP9W7U2_9DEIO</name>
<gene>
    <name evidence="3" type="primary">slyA_2</name>
    <name evidence="3" type="ORF">Dcar01_01792</name>
</gene>
<dbReference type="SUPFAM" id="SSF46785">
    <property type="entry name" value="Winged helix' DNA-binding domain"/>
    <property type="match status" value="1"/>
</dbReference>
<dbReference type="InterPro" id="IPR011991">
    <property type="entry name" value="ArsR-like_HTH"/>
</dbReference>
<dbReference type="InterPro" id="IPR000835">
    <property type="entry name" value="HTH_MarR-typ"/>
</dbReference>
<evidence type="ECO:0000256" key="1">
    <source>
        <dbReference type="SAM" id="MobiDB-lite"/>
    </source>
</evidence>
<dbReference type="InterPro" id="IPR039422">
    <property type="entry name" value="MarR/SlyA-like"/>
</dbReference>
<proteinExistence type="predicted"/>
<dbReference type="PRINTS" id="PR00598">
    <property type="entry name" value="HTHMARR"/>
</dbReference>
<organism evidence="3 4">
    <name type="scientific">Deinococcus carri</name>
    <dbReference type="NCBI Taxonomy" id="1211323"/>
    <lineage>
        <taxon>Bacteria</taxon>
        <taxon>Thermotogati</taxon>
        <taxon>Deinococcota</taxon>
        <taxon>Deinococci</taxon>
        <taxon>Deinococcales</taxon>
        <taxon>Deinococcaceae</taxon>
        <taxon>Deinococcus</taxon>
    </lineage>
</organism>
<evidence type="ECO:0000313" key="3">
    <source>
        <dbReference type="EMBL" id="GAA5513066.1"/>
    </source>
</evidence>
<evidence type="ECO:0000259" key="2">
    <source>
        <dbReference type="PROSITE" id="PS50995"/>
    </source>
</evidence>